<reference evidence="15 16" key="1">
    <citation type="journal article" date="2018" name="IMA Fungus">
        <title>IMA Genome-F 10: Nine draft genome sequences of Claviceps purpurea s.lat., including C. arundinis, C. humidiphila, and C. cf. spartinae, pseudomolecules for the pitch canker pathogen Fusarium circinatum, draft genome of Davidsoniella eucalypti, Grosmannia galeiformis, Quambalaria eucalypti, and Teratosphaeria destructans.</title>
        <authorList>
            <person name="Wingfield B.D."/>
            <person name="Liu M."/>
            <person name="Nguyen H.D."/>
            <person name="Lane F.A."/>
            <person name="Morgan S.W."/>
            <person name="De Vos L."/>
            <person name="Wilken P.M."/>
            <person name="Duong T.A."/>
            <person name="Aylward J."/>
            <person name="Coetzee M.P."/>
            <person name="Dadej K."/>
            <person name="De Beer Z.W."/>
            <person name="Findlay W."/>
            <person name="Havenga M."/>
            <person name="Kolarik M."/>
            <person name="Menzies J.G."/>
            <person name="Naidoo K."/>
            <person name="Pochopski O."/>
            <person name="Shoukouhi P."/>
            <person name="Santana Q.C."/>
            <person name="Seifert K.A."/>
            <person name="Soal N."/>
            <person name="Steenkamp E.T."/>
            <person name="Tatham C.T."/>
            <person name="van der Nest M.A."/>
            <person name="Wingfield M.J."/>
        </authorList>
    </citation>
    <scope>NUCLEOTIDE SEQUENCE [LARGE SCALE GENOMIC DNA]</scope>
    <source>
        <strain evidence="15">CMW44962</strain>
    </source>
</reference>
<evidence type="ECO:0000256" key="6">
    <source>
        <dbReference type="ARBA" id="ARBA00022679"/>
    </source>
</evidence>
<evidence type="ECO:0000256" key="7">
    <source>
        <dbReference type="ARBA" id="ARBA00022692"/>
    </source>
</evidence>
<keyword evidence="16" id="KW-1185">Reference proteome</keyword>
<evidence type="ECO:0000256" key="2">
    <source>
        <dbReference type="ARBA" id="ARBA00004586"/>
    </source>
</evidence>
<evidence type="ECO:0000313" key="15">
    <source>
        <dbReference type="EMBL" id="KAH9837470.1"/>
    </source>
</evidence>
<protein>
    <recommendedName>
        <fullName evidence="5">ditrans,polycis-polyprenyl diphosphate synthase [(2E,6E)-farnesyldiphosphate specific]</fullName>
        <ecNumber evidence="5">2.5.1.87</ecNumber>
    </recommendedName>
</protein>
<dbReference type="GO" id="GO:0045547">
    <property type="term" value="F:ditrans,polycis-polyprenyl diphosphate synthase [(2E,6E)-farnesyl diphosphate specific] activity"/>
    <property type="evidence" value="ECO:0007669"/>
    <property type="project" value="UniProtKB-EC"/>
</dbReference>
<dbReference type="Gene3D" id="3.40.1180.10">
    <property type="entry name" value="Decaprenyl diphosphate synthase-like"/>
    <property type="match status" value="1"/>
</dbReference>
<accession>A0A9W7SWI5</accession>
<dbReference type="AlphaFoldDB" id="A0A9W7SWI5"/>
<evidence type="ECO:0000256" key="12">
    <source>
        <dbReference type="ARBA" id="ARBA00047353"/>
    </source>
</evidence>
<keyword evidence="7 14" id="KW-0812">Transmembrane</keyword>
<comment type="similarity">
    <text evidence="4">Belongs to the UPP synthase family.</text>
</comment>
<name>A0A9W7SWI5_9PEZI</name>
<keyword evidence="11 14" id="KW-0472">Membrane</keyword>
<evidence type="ECO:0000256" key="1">
    <source>
        <dbReference type="ARBA" id="ARBA00001946"/>
    </source>
</evidence>
<proteinExistence type="inferred from homology"/>
<dbReference type="InterPro" id="IPR036424">
    <property type="entry name" value="UPP_synth-like_sf"/>
</dbReference>
<sequence>MVGIRQQTAFHTDRDASGRPLSPEDRERMLQPYLPPRPEKRPPAAPVSGISPRHVNRLHRKRRVRPAIRHLLHYALFTLIHLVFSVYIRVRQTYNAIVDQILAVYFYHHRTPELIHRDVKGLGKLPKHLSVILELQPEGGKKDRLEALVNDACEVAAWCACAGIPMLSVYERTGILKSSLPHLHRRICRNMDSYFGHNNPNRPSISVRAPHQSSYSPPHSPQPQTNGMTPTRLHLTILLISAEDGRQTLVDLTRTLASMAQDNKLSPSDINGELIDAEISESVMGEPDLLVLFGERLVLDGYPPWQVRLTEIYGVQDYGGGVGYSVFLRALYKFARAEMRFGS</sequence>
<evidence type="ECO:0000256" key="5">
    <source>
        <dbReference type="ARBA" id="ARBA00012596"/>
    </source>
</evidence>
<evidence type="ECO:0000256" key="4">
    <source>
        <dbReference type="ARBA" id="ARBA00005432"/>
    </source>
</evidence>
<dbReference type="PANTHER" id="PTHR21528:SF0">
    <property type="entry name" value="DEHYDRODOLICHYL DIPHOSPHATE SYNTHASE COMPLEX SUBUNIT NUS1"/>
    <property type="match status" value="1"/>
</dbReference>
<gene>
    <name evidence="15" type="ORF">Tdes44962_MAKER01826</name>
</gene>
<feature type="compositionally biased region" description="Basic and acidic residues" evidence="13">
    <location>
        <begin position="11"/>
        <end position="29"/>
    </location>
</feature>
<comment type="cofactor">
    <cofactor evidence="1">
        <name>Mg(2+)</name>
        <dbReference type="ChEBI" id="CHEBI:18420"/>
    </cofactor>
</comment>
<dbReference type="PANTHER" id="PTHR21528">
    <property type="entry name" value="DEHYDRODOLICHYL DIPHOSPHATE SYNTHASE COMPLEX SUBUNIT NUS1"/>
    <property type="match status" value="1"/>
</dbReference>
<dbReference type="EMBL" id="RIBY02000779">
    <property type="protein sequence ID" value="KAH9837470.1"/>
    <property type="molecule type" value="Genomic_DNA"/>
</dbReference>
<evidence type="ECO:0000256" key="11">
    <source>
        <dbReference type="ARBA" id="ARBA00023136"/>
    </source>
</evidence>
<feature type="compositionally biased region" description="Polar residues" evidence="13">
    <location>
        <begin position="1"/>
        <end position="10"/>
    </location>
</feature>
<keyword evidence="9" id="KW-0460">Magnesium</keyword>
<dbReference type="GO" id="GO:1904423">
    <property type="term" value="C:dehydrodolichyl diphosphate synthase complex"/>
    <property type="evidence" value="ECO:0007669"/>
    <property type="project" value="InterPro"/>
</dbReference>
<dbReference type="OrthoDB" id="19639at2759"/>
<comment type="catalytic activity">
    <reaction evidence="12">
        <text>n isopentenyl diphosphate + (2E,6E)-farnesyl diphosphate = a di-trans,poly-cis-polyprenyl diphosphate + n diphosphate</text>
        <dbReference type="Rhea" id="RHEA:53008"/>
        <dbReference type="Rhea" id="RHEA-COMP:19494"/>
        <dbReference type="ChEBI" id="CHEBI:33019"/>
        <dbReference type="ChEBI" id="CHEBI:128769"/>
        <dbReference type="ChEBI" id="CHEBI:136960"/>
        <dbReference type="ChEBI" id="CHEBI:175763"/>
        <dbReference type="EC" id="2.5.1.87"/>
    </reaction>
</comment>
<dbReference type="GO" id="GO:0005789">
    <property type="term" value="C:endoplasmic reticulum membrane"/>
    <property type="evidence" value="ECO:0007669"/>
    <property type="project" value="UniProtKB-SubCell"/>
</dbReference>
<evidence type="ECO:0000256" key="9">
    <source>
        <dbReference type="ARBA" id="ARBA00022842"/>
    </source>
</evidence>
<feature type="region of interest" description="Disordered" evidence="13">
    <location>
        <begin position="198"/>
        <end position="228"/>
    </location>
</feature>
<comment type="caution">
    <text evidence="15">The sequence shown here is derived from an EMBL/GenBank/DDBJ whole genome shotgun (WGS) entry which is preliminary data.</text>
</comment>
<evidence type="ECO:0000256" key="3">
    <source>
        <dbReference type="ARBA" id="ARBA00004922"/>
    </source>
</evidence>
<reference evidence="15 16" key="2">
    <citation type="journal article" date="2021" name="Curr. Genet.">
        <title>Genetic response to nitrogen starvation in the aggressive Eucalyptus foliar pathogen Teratosphaeria destructans.</title>
        <authorList>
            <person name="Havenga M."/>
            <person name="Wingfield B.D."/>
            <person name="Wingfield M.J."/>
            <person name="Dreyer L.L."/>
            <person name="Roets F."/>
            <person name="Aylward J."/>
        </authorList>
    </citation>
    <scope>NUCLEOTIDE SEQUENCE [LARGE SCALE GENOMIC DNA]</scope>
    <source>
        <strain evidence="15">CMW44962</strain>
    </source>
</reference>
<evidence type="ECO:0000256" key="13">
    <source>
        <dbReference type="SAM" id="MobiDB-lite"/>
    </source>
</evidence>
<feature type="transmembrane region" description="Helical" evidence="14">
    <location>
        <begin position="71"/>
        <end position="90"/>
    </location>
</feature>
<feature type="region of interest" description="Disordered" evidence="13">
    <location>
        <begin position="1"/>
        <end position="51"/>
    </location>
</feature>
<keyword evidence="6" id="KW-0808">Transferase</keyword>
<evidence type="ECO:0000256" key="14">
    <source>
        <dbReference type="SAM" id="Phobius"/>
    </source>
</evidence>
<comment type="pathway">
    <text evidence="3">Protein modification; protein glycosylation.</text>
</comment>
<evidence type="ECO:0000313" key="16">
    <source>
        <dbReference type="Proteomes" id="UP001138500"/>
    </source>
</evidence>
<organism evidence="15 16">
    <name type="scientific">Teratosphaeria destructans</name>
    <dbReference type="NCBI Taxonomy" id="418781"/>
    <lineage>
        <taxon>Eukaryota</taxon>
        <taxon>Fungi</taxon>
        <taxon>Dikarya</taxon>
        <taxon>Ascomycota</taxon>
        <taxon>Pezizomycotina</taxon>
        <taxon>Dothideomycetes</taxon>
        <taxon>Dothideomycetidae</taxon>
        <taxon>Mycosphaerellales</taxon>
        <taxon>Teratosphaeriaceae</taxon>
        <taxon>Teratosphaeria</taxon>
    </lineage>
</organism>
<evidence type="ECO:0000256" key="8">
    <source>
        <dbReference type="ARBA" id="ARBA00022824"/>
    </source>
</evidence>
<evidence type="ECO:0000256" key="10">
    <source>
        <dbReference type="ARBA" id="ARBA00022989"/>
    </source>
</evidence>
<dbReference type="InterPro" id="IPR038887">
    <property type="entry name" value="Nus1/NgBR"/>
</dbReference>
<keyword evidence="10 14" id="KW-1133">Transmembrane helix</keyword>
<keyword evidence="8" id="KW-0256">Endoplasmic reticulum</keyword>
<dbReference type="EC" id="2.5.1.87" evidence="5"/>
<dbReference type="Proteomes" id="UP001138500">
    <property type="component" value="Unassembled WGS sequence"/>
</dbReference>
<dbReference type="SUPFAM" id="SSF64005">
    <property type="entry name" value="Undecaprenyl diphosphate synthase"/>
    <property type="match status" value="1"/>
</dbReference>
<comment type="subcellular location">
    <subcellularLocation>
        <location evidence="2">Endoplasmic reticulum membrane</location>
    </subcellularLocation>
</comment>